<feature type="transmembrane region" description="Helical" evidence="1">
    <location>
        <begin position="123"/>
        <end position="142"/>
    </location>
</feature>
<feature type="transmembrane region" description="Helical" evidence="1">
    <location>
        <begin position="200"/>
        <end position="217"/>
    </location>
</feature>
<protein>
    <submittedName>
        <fullName evidence="3">Sulfite exporter TauE/SafE family protein</fullName>
    </submittedName>
</protein>
<organism evidence="3 4">
    <name type="scientific">Thalassotalea litorea</name>
    <dbReference type="NCBI Taxonomy" id="2020715"/>
    <lineage>
        <taxon>Bacteria</taxon>
        <taxon>Pseudomonadati</taxon>
        <taxon>Pseudomonadota</taxon>
        <taxon>Gammaproteobacteria</taxon>
        <taxon>Alteromonadales</taxon>
        <taxon>Colwelliaceae</taxon>
        <taxon>Thalassotalea</taxon>
    </lineage>
</organism>
<keyword evidence="1" id="KW-0812">Transmembrane</keyword>
<dbReference type="PANTHER" id="PTHR42208">
    <property type="entry name" value="HEAVY METAL TRANSPORTER-RELATED"/>
    <property type="match status" value="1"/>
</dbReference>
<dbReference type="OrthoDB" id="9798690at2"/>
<keyword evidence="1" id="KW-0472">Membrane</keyword>
<keyword evidence="1" id="KW-1133">Transmembrane helix</keyword>
<sequence>MEMDVISAFIVGLAGAGHCIAMCGGITSMLTQSIGRDKPPATLIISYNLGRIFSYTIAGVIAGFTGSLAAKSIGLPIAVLQLIAAVFLILLGLYVGQWLFLLHRVEAMGKHLWRHIQPFSKRFLPVMSSAQALALGAIWGWLPCGLVYSTLTWSMASGDALQGGAIMLAFGLGTLPALFTLSVSFSWLTDQLRKHWVKKASGGFLLIYGIYSLNIALKNLF</sequence>
<comment type="caution">
    <text evidence="3">The sequence shown here is derived from an EMBL/GenBank/DDBJ whole genome shotgun (WGS) entry which is preliminary data.</text>
</comment>
<feature type="transmembrane region" description="Helical" evidence="1">
    <location>
        <begin position="52"/>
        <end position="73"/>
    </location>
</feature>
<keyword evidence="4" id="KW-1185">Reference proteome</keyword>
<dbReference type="PANTHER" id="PTHR42208:SF1">
    <property type="entry name" value="HEAVY METAL TRANSPORTER"/>
    <property type="match status" value="1"/>
</dbReference>
<dbReference type="RefSeq" id="WP_138319210.1">
    <property type="nucleotide sequence ID" value="NZ_VCBC01000005.1"/>
</dbReference>
<feature type="domain" description="Urease accessory protein UreH-like transmembrane" evidence="2">
    <location>
        <begin position="8"/>
        <end position="211"/>
    </location>
</feature>
<feature type="transmembrane region" description="Helical" evidence="1">
    <location>
        <begin position="6"/>
        <end position="31"/>
    </location>
</feature>
<dbReference type="Pfam" id="PF13386">
    <property type="entry name" value="DsbD_2"/>
    <property type="match status" value="1"/>
</dbReference>
<reference evidence="3 4" key="1">
    <citation type="submission" date="2019-05" db="EMBL/GenBank/DDBJ databases">
        <title>Genome sequences of Thalassotalea litorea 1K03283.</title>
        <authorList>
            <person name="Zhang D."/>
        </authorList>
    </citation>
    <scope>NUCLEOTIDE SEQUENCE [LARGE SCALE GENOMIC DNA]</scope>
    <source>
        <strain evidence="3 4">MCCC 1K03283</strain>
    </source>
</reference>
<dbReference type="InterPro" id="IPR039447">
    <property type="entry name" value="UreH-like_TM_dom"/>
</dbReference>
<name>A0A5R9ILB9_9GAMM</name>
<dbReference type="AlphaFoldDB" id="A0A5R9ILB9"/>
<feature type="transmembrane region" description="Helical" evidence="1">
    <location>
        <begin position="162"/>
        <end position="188"/>
    </location>
</feature>
<dbReference type="EMBL" id="VCBC01000005">
    <property type="protein sequence ID" value="TLU66335.1"/>
    <property type="molecule type" value="Genomic_DNA"/>
</dbReference>
<evidence type="ECO:0000256" key="1">
    <source>
        <dbReference type="SAM" id="Phobius"/>
    </source>
</evidence>
<dbReference type="Proteomes" id="UP000307790">
    <property type="component" value="Unassembled WGS sequence"/>
</dbReference>
<accession>A0A5R9ILB9</accession>
<evidence type="ECO:0000313" key="3">
    <source>
        <dbReference type="EMBL" id="TLU66335.1"/>
    </source>
</evidence>
<feature type="transmembrane region" description="Helical" evidence="1">
    <location>
        <begin position="79"/>
        <end position="102"/>
    </location>
</feature>
<proteinExistence type="predicted"/>
<evidence type="ECO:0000313" key="4">
    <source>
        <dbReference type="Proteomes" id="UP000307790"/>
    </source>
</evidence>
<gene>
    <name evidence="3" type="ORF">FE810_06500</name>
</gene>
<evidence type="ECO:0000259" key="2">
    <source>
        <dbReference type="Pfam" id="PF13386"/>
    </source>
</evidence>